<dbReference type="Proteomes" id="UP000566813">
    <property type="component" value="Unassembled WGS sequence"/>
</dbReference>
<dbReference type="InterPro" id="IPR013701">
    <property type="entry name" value="Lhr-like_DEAD/DEAH_assoc"/>
</dbReference>
<dbReference type="GO" id="GO:0005524">
    <property type="term" value="F:ATP binding"/>
    <property type="evidence" value="ECO:0007669"/>
    <property type="project" value="UniProtKB-KW"/>
</dbReference>
<sequence length="816" mass="89704">MDPAAPPPEIAAWFAGRGWRLRRHQAEMLAAARAGRHALLVADTGAGKTLAGFLPTLADFCPSAGSLPAEGLHTLYVSPLKALAHDVQRNLIAPIEEIGLALRVETRSGDTPSDRKARQRARPPHVLLTTPESLSLLLSYPESAALFATLKRVVIDEVHAFATGKRGDLLALSLARLQTFAPNLQRVALSATLADPDAFRGWLAPWGEIDAVELVLGEPGAPPVVSVLLPEQQRVPWGGHAAAWAVPQLLAQIRAHRTTLVFTNTRFLAEYIFQLLWEHNEGNLPIGIHHGSLSKEARRKVEGAMARGELRALVCTASLDLGVDWGDIDLVVQMGAPKGSSRLLQRIGRANHRLDCPSKALLVPGNRFEYLEAMAAVEAVEAGTRDGEDFRPGSLDVLAQHVMACACAGRFSETELHAEIRASTPYAWVDEPAWARVLEFVATGGYALRAYDRFRRIVRDPDGFWRLAHPEQAHRHRLNAGIIVDSEMLDVRFKNGRSLGKVEEGFGATLSPGDTFRFAGLDLEVEAVRDLELIVRAAKRAGAIPSYMGARMPISAHLADRVRALIVDRAGWGRFPDDVREWLEVQDWRSHLPGPGELLAESFPWRSREYTVFYTFEGWNANQSLGMLLTRRMADAGLSPLGFVANDYALALWGLKPIPDPGALLSPEILAHEWTEWVQNSHLLRRAFREVAVIGGLVERQHPGQRKTGRQVTFSTDLIYDVLQKYEPDHLLIEAAWADARTRLTDLGRVADVLARAARQLVHVRLDRVSPMAVPVLVMIGRESLPAGAADDDLLVEAESLAAEAMRAEERAAEGD</sequence>
<evidence type="ECO:0000256" key="3">
    <source>
        <dbReference type="ARBA" id="ARBA00022801"/>
    </source>
</evidence>
<evidence type="ECO:0000256" key="7">
    <source>
        <dbReference type="ARBA" id="ARBA00023204"/>
    </source>
</evidence>
<dbReference type="NCBIfam" id="TIGR04121">
    <property type="entry name" value="DEXH_lig_assoc"/>
    <property type="match status" value="1"/>
</dbReference>
<keyword evidence="6" id="KW-0238">DNA-binding</keyword>
<dbReference type="AlphaFoldDB" id="A0A7X1KKM6"/>
<evidence type="ECO:0000313" key="13">
    <source>
        <dbReference type="Proteomes" id="UP000566813"/>
    </source>
</evidence>
<keyword evidence="8" id="KW-0413">Isomerase</keyword>
<dbReference type="InterPro" id="IPR017170">
    <property type="entry name" value="Lhr-like"/>
</dbReference>
<evidence type="ECO:0000256" key="9">
    <source>
        <dbReference type="ARBA" id="ARBA00093467"/>
    </source>
</evidence>
<dbReference type="PANTHER" id="PTHR47962:SF3">
    <property type="entry name" value="LARGE ATP-DEPENDENT HELICASE-RELATED PROTEIN"/>
    <property type="match status" value="1"/>
</dbReference>
<evidence type="ECO:0000256" key="2">
    <source>
        <dbReference type="ARBA" id="ARBA00022763"/>
    </source>
</evidence>
<dbReference type="CDD" id="cd18796">
    <property type="entry name" value="SF2_C_LHR"/>
    <property type="match status" value="1"/>
</dbReference>
<evidence type="ECO:0000259" key="11">
    <source>
        <dbReference type="PROSITE" id="PS51194"/>
    </source>
</evidence>
<dbReference type="GO" id="GO:0003677">
    <property type="term" value="F:DNA binding"/>
    <property type="evidence" value="ECO:0007669"/>
    <property type="project" value="UniProtKB-KW"/>
</dbReference>
<dbReference type="GO" id="GO:0016874">
    <property type="term" value="F:ligase activity"/>
    <property type="evidence" value="ECO:0007669"/>
    <property type="project" value="UniProtKB-KW"/>
</dbReference>
<dbReference type="SMART" id="SM00487">
    <property type="entry name" value="DEXDc"/>
    <property type="match status" value="1"/>
</dbReference>
<evidence type="ECO:0000313" key="12">
    <source>
        <dbReference type="EMBL" id="MBC2664677.1"/>
    </source>
</evidence>
<dbReference type="InterPro" id="IPR045628">
    <property type="entry name" value="Lhr_WH_dom"/>
</dbReference>
<dbReference type="PANTHER" id="PTHR47962">
    <property type="entry name" value="ATP-DEPENDENT HELICASE LHR-RELATED-RELATED"/>
    <property type="match status" value="1"/>
</dbReference>
<evidence type="ECO:0000256" key="4">
    <source>
        <dbReference type="ARBA" id="ARBA00022806"/>
    </source>
</evidence>
<evidence type="ECO:0000256" key="1">
    <source>
        <dbReference type="ARBA" id="ARBA00022741"/>
    </source>
</evidence>
<dbReference type="InterPro" id="IPR052511">
    <property type="entry name" value="ATP-dep_Helicase"/>
</dbReference>
<dbReference type="Pfam" id="PF00270">
    <property type="entry name" value="DEAD"/>
    <property type="match status" value="1"/>
</dbReference>
<evidence type="ECO:0000256" key="8">
    <source>
        <dbReference type="ARBA" id="ARBA00023235"/>
    </source>
</evidence>
<dbReference type="GO" id="GO:0006281">
    <property type="term" value="P:DNA repair"/>
    <property type="evidence" value="ECO:0007669"/>
    <property type="project" value="UniProtKB-KW"/>
</dbReference>
<organism evidence="12 13">
    <name type="scientific">Novosphingobium flavum</name>
    <dbReference type="NCBI Taxonomy" id="1778672"/>
    <lineage>
        <taxon>Bacteria</taxon>
        <taxon>Pseudomonadati</taxon>
        <taxon>Pseudomonadota</taxon>
        <taxon>Alphaproteobacteria</taxon>
        <taxon>Sphingomonadales</taxon>
        <taxon>Sphingomonadaceae</taxon>
        <taxon>Novosphingobium</taxon>
    </lineage>
</organism>
<keyword evidence="5" id="KW-0067">ATP-binding</keyword>
<evidence type="ECO:0000256" key="5">
    <source>
        <dbReference type="ARBA" id="ARBA00022840"/>
    </source>
</evidence>
<dbReference type="InterPro" id="IPR011545">
    <property type="entry name" value="DEAD/DEAH_box_helicase_dom"/>
</dbReference>
<evidence type="ECO:0000259" key="10">
    <source>
        <dbReference type="PROSITE" id="PS51192"/>
    </source>
</evidence>
<keyword evidence="3" id="KW-0378">Hydrolase</keyword>
<keyword evidence="4" id="KW-0347">Helicase</keyword>
<dbReference type="GO" id="GO:0004386">
    <property type="term" value="F:helicase activity"/>
    <property type="evidence" value="ECO:0007669"/>
    <property type="project" value="UniProtKB-KW"/>
</dbReference>
<dbReference type="InterPro" id="IPR026362">
    <property type="entry name" value="DEXH_lig_assoc"/>
</dbReference>
<gene>
    <name evidence="12" type="ORF">H7F51_03995</name>
</gene>
<dbReference type="Gene3D" id="3.40.50.300">
    <property type="entry name" value="P-loop containing nucleotide triphosphate hydrolases"/>
    <property type="match status" value="2"/>
</dbReference>
<keyword evidence="7" id="KW-0234">DNA repair</keyword>
<dbReference type="SMART" id="SM00490">
    <property type="entry name" value="HELICc"/>
    <property type="match status" value="1"/>
</dbReference>
<dbReference type="PROSITE" id="PS51194">
    <property type="entry name" value="HELICASE_CTER"/>
    <property type="match status" value="1"/>
</dbReference>
<feature type="domain" description="Helicase C-terminal" evidence="11">
    <location>
        <begin position="245"/>
        <end position="398"/>
    </location>
</feature>
<dbReference type="InterPro" id="IPR027417">
    <property type="entry name" value="P-loop_NTPase"/>
</dbReference>
<dbReference type="EMBL" id="JACLAW010000002">
    <property type="protein sequence ID" value="MBC2664677.1"/>
    <property type="molecule type" value="Genomic_DNA"/>
</dbReference>
<comment type="similarity">
    <text evidence="9">Belongs to the Lhr helicase family. Lhr-Core subfamily.</text>
</comment>
<keyword evidence="1" id="KW-0547">Nucleotide-binding</keyword>
<feature type="domain" description="Helicase ATP-binding" evidence="10">
    <location>
        <begin position="29"/>
        <end position="203"/>
    </location>
</feature>
<dbReference type="InterPro" id="IPR014001">
    <property type="entry name" value="Helicase_ATP-bd"/>
</dbReference>
<dbReference type="RefSeq" id="WP_185662910.1">
    <property type="nucleotide sequence ID" value="NZ_JACLAW010000002.1"/>
</dbReference>
<accession>A0A7X1KKM6</accession>
<dbReference type="GO" id="GO:0016887">
    <property type="term" value="F:ATP hydrolysis activity"/>
    <property type="evidence" value="ECO:0007669"/>
    <property type="project" value="TreeGrafter"/>
</dbReference>
<dbReference type="PIRSF" id="PIRSF037307">
    <property type="entry name" value="Lhr-like_helic_prd"/>
    <property type="match status" value="1"/>
</dbReference>
<dbReference type="Pfam" id="PF19306">
    <property type="entry name" value="WHD_Lhr"/>
    <property type="match status" value="1"/>
</dbReference>
<evidence type="ECO:0000256" key="6">
    <source>
        <dbReference type="ARBA" id="ARBA00023125"/>
    </source>
</evidence>
<dbReference type="PROSITE" id="PS51192">
    <property type="entry name" value="HELICASE_ATP_BIND_1"/>
    <property type="match status" value="1"/>
</dbReference>
<reference evidence="12 13" key="1">
    <citation type="submission" date="2020-08" db="EMBL/GenBank/DDBJ databases">
        <title>The genome sequence of type strain Novosphingobium flavum NBRC 111647.</title>
        <authorList>
            <person name="Liu Y."/>
        </authorList>
    </citation>
    <scope>NUCLEOTIDE SEQUENCE [LARGE SCALE GENOMIC DNA]</scope>
    <source>
        <strain evidence="12 13">NBRC 111647</strain>
    </source>
</reference>
<dbReference type="Pfam" id="PF08494">
    <property type="entry name" value="DEAD_assoc"/>
    <property type="match status" value="1"/>
</dbReference>
<dbReference type="SUPFAM" id="SSF52540">
    <property type="entry name" value="P-loop containing nucleoside triphosphate hydrolases"/>
    <property type="match status" value="1"/>
</dbReference>
<dbReference type="Pfam" id="PF00271">
    <property type="entry name" value="Helicase_C"/>
    <property type="match status" value="1"/>
</dbReference>
<keyword evidence="13" id="KW-1185">Reference proteome</keyword>
<keyword evidence="12" id="KW-0436">Ligase</keyword>
<protein>
    <submittedName>
        <fullName evidence="12">Ligase-associated DNA damage response DEXH box helicase</fullName>
    </submittedName>
</protein>
<dbReference type="InterPro" id="IPR001650">
    <property type="entry name" value="Helicase_C-like"/>
</dbReference>
<comment type="caution">
    <text evidence="12">The sequence shown here is derived from an EMBL/GenBank/DDBJ whole genome shotgun (WGS) entry which is preliminary data.</text>
</comment>
<name>A0A7X1KKM6_9SPHN</name>
<proteinExistence type="inferred from homology"/>
<keyword evidence="2" id="KW-0227">DNA damage</keyword>